<dbReference type="EMBL" id="HAEH01020611">
    <property type="protein sequence ID" value="SBS11065.1"/>
    <property type="molecule type" value="Transcribed_RNA"/>
</dbReference>
<reference evidence="1" key="2">
    <citation type="submission" date="2016-06" db="EMBL/GenBank/DDBJ databases">
        <title>The genome of a short-lived fish provides insights into sex chromosome evolution and the genetic control of aging.</title>
        <authorList>
            <person name="Reichwald K."/>
            <person name="Felder M."/>
            <person name="Petzold A."/>
            <person name="Koch P."/>
            <person name="Groth M."/>
            <person name="Platzer M."/>
        </authorList>
    </citation>
    <scope>NUCLEOTIDE SEQUENCE</scope>
    <source>
        <tissue evidence="1">Brain</tissue>
    </source>
</reference>
<feature type="non-terminal residue" evidence="1">
    <location>
        <position position="1"/>
    </location>
</feature>
<name>A0A1A8RY62_9TELE</name>
<dbReference type="AlphaFoldDB" id="A0A1A8RY62"/>
<gene>
    <name evidence="1" type="primary">ACANA</name>
</gene>
<feature type="non-terminal residue" evidence="1">
    <location>
        <position position="82"/>
    </location>
</feature>
<protein>
    <submittedName>
        <fullName evidence="1">Aggrecan a</fullName>
    </submittedName>
</protein>
<organism evidence="1">
    <name type="scientific">Nothobranchius rachovii</name>
    <name type="common">bluefin notho</name>
    <dbReference type="NCBI Taxonomy" id="451742"/>
    <lineage>
        <taxon>Eukaryota</taxon>
        <taxon>Metazoa</taxon>
        <taxon>Chordata</taxon>
        <taxon>Craniata</taxon>
        <taxon>Vertebrata</taxon>
        <taxon>Euteleostomi</taxon>
        <taxon>Actinopterygii</taxon>
        <taxon>Neopterygii</taxon>
        <taxon>Teleostei</taxon>
        <taxon>Neoteleostei</taxon>
        <taxon>Acanthomorphata</taxon>
        <taxon>Ovalentaria</taxon>
        <taxon>Atherinomorphae</taxon>
        <taxon>Cyprinodontiformes</taxon>
        <taxon>Nothobranchiidae</taxon>
        <taxon>Nothobranchius</taxon>
    </lineage>
</organism>
<reference evidence="1" key="1">
    <citation type="submission" date="2016-05" db="EMBL/GenBank/DDBJ databases">
        <authorList>
            <person name="Lavstsen T."/>
            <person name="Jespersen J.S."/>
        </authorList>
    </citation>
    <scope>NUCLEOTIDE SEQUENCE</scope>
    <source>
        <tissue evidence="1">Brain</tissue>
    </source>
</reference>
<evidence type="ECO:0000313" key="1">
    <source>
        <dbReference type="EMBL" id="SBS11065.1"/>
    </source>
</evidence>
<proteinExistence type="predicted"/>
<sequence>LVLALPAGGKVDISQAAHLVSPQASIYLVFFQDHHQEVESQESFLEVEISKSYWLMRNSFMLLLPIKRMNLVRVLLCSVVLE</sequence>
<accession>A0A1A8RY62</accession>